<dbReference type="OrthoDB" id="582608at2759"/>
<sequence length="103" mass="10331">MASAGALGNRMAAICVLVLTVGQLMAAADASAAPLLPRRLLLAAEHGRSASLSLDCICSHITPTCCVPDAAAVEVTDPASEDCICSHITPTCCVPDAAVGARN</sequence>
<gene>
    <name evidence="2" type="ORF">PVAP13_9KG230200</name>
</gene>
<proteinExistence type="predicted"/>
<keyword evidence="1" id="KW-0732">Signal</keyword>
<evidence type="ECO:0000256" key="1">
    <source>
        <dbReference type="SAM" id="SignalP"/>
    </source>
</evidence>
<keyword evidence="3" id="KW-1185">Reference proteome</keyword>
<comment type="caution">
    <text evidence="2">The sequence shown here is derived from an EMBL/GenBank/DDBJ whole genome shotgun (WGS) entry which is preliminary data.</text>
</comment>
<feature type="signal peptide" evidence="1">
    <location>
        <begin position="1"/>
        <end position="26"/>
    </location>
</feature>
<organism evidence="2 3">
    <name type="scientific">Panicum virgatum</name>
    <name type="common">Blackwell switchgrass</name>
    <dbReference type="NCBI Taxonomy" id="38727"/>
    <lineage>
        <taxon>Eukaryota</taxon>
        <taxon>Viridiplantae</taxon>
        <taxon>Streptophyta</taxon>
        <taxon>Embryophyta</taxon>
        <taxon>Tracheophyta</taxon>
        <taxon>Spermatophyta</taxon>
        <taxon>Magnoliopsida</taxon>
        <taxon>Liliopsida</taxon>
        <taxon>Poales</taxon>
        <taxon>Poaceae</taxon>
        <taxon>PACMAD clade</taxon>
        <taxon>Panicoideae</taxon>
        <taxon>Panicodae</taxon>
        <taxon>Paniceae</taxon>
        <taxon>Panicinae</taxon>
        <taxon>Panicum</taxon>
        <taxon>Panicum sect. Hiantes</taxon>
    </lineage>
</organism>
<name>A0A8T0NP02_PANVG</name>
<dbReference type="EMBL" id="CM029053">
    <property type="protein sequence ID" value="KAG2548916.1"/>
    <property type="molecule type" value="Genomic_DNA"/>
</dbReference>
<dbReference type="AlphaFoldDB" id="A0A8T0NP02"/>
<feature type="chain" id="PRO_5035917724" evidence="1">
    <location>
        <begin position="27"/>
        <end position="103"/>
    </location>
</feature>
<protein>
    <submittedName>
        <fullName evidence="2">Uncharacterized protein</fullName>
    </submittedName>
</protein>
<accession>A0A8T0NP02</accession>
<reference evidence="2" key="1">
    <citation type="submission" date="2020-05" db="EMBL/GenBank/DDBJ databases">
        <title>WGS assembly of Panicum virgatum.</title>
        <authorList>
            <person name="Lovell J.T."/>
            <person name="Jenkins J."/>
            <person name="Shu S."/>
            <person name="Juenger T.E."/>
            <person name="Schmutz J."/>
        </authorList>
    </citation>
    <scope>NUCLEOTIDE SEQUENCE</scope>
    <source>
        <strain evidence="2">AP13</strain>
    </source>
</reference>
<dbReference type="Proteomes" id="UP000823388">
    <property type="component" value="Chromosome 9K"/>
</dbReference>
<evidence type="ECO:0000313" key="2">
    <source>
        <dbReference type="EMBL" id="KAG2548916.1"/>
    </source>
</evidence>
<evidence type="ECO:0000313" key="3">
    <source>
        <dbReference type="Proteomes" id="UP000823388"/>
    </source>
</evidence>